<dbReference type="Gene3D" id="3.20.20.140">
    <property type="entry name" value="Metal-dependent hydrolases"/>
    <property type="match status" value="1"/>
</dbReference>
<dbReference type="PANTHER" id="PTHR42924:SF3">
    <property type="entry name" value="POLYMERASE_HISTIDINOL PHOSPHATASE N-TERMINAL DOMAIN-CONTAINING PROTEIN"/>
    <property type="match status" value="1"/>
</dbReference>
<dbReference type="InterPro" id="IPR016195">
    <property type="entry name" value="Pol/histidinol_Pase-like"/>
</dbReference>
<keyword evidence="3" id="KW-1185">Reference proteome</keyword>
<reference evidence="2" key="1">
    <citation type="submission" date="2021-02" db="EMBL/GenBank/DDBJ databases">
        <title>The CRISPR/cas machinery reduction and long-range gene transfer in the hot spring cyanobacterium Synechococcus.</title>
        <authorList>
            <person name="Dvorak P."/>
            <person name="Jahodarova E."/>
            <person name="Hasler P."/>
            <person name="Poulickova A."/>
        </authorList>
    </citation>
    <scope>NUCLEOTIDE SEQUENCE</scope>
    <source>
        <strain evidence="2">Rupite</strain>
    </source>
</reference>
<dbReference type="InterPro" id="IPR004013">
    <property type="entry name" value="PHP_dom"/>
</dbReference>
<dbReference type="Gene3D" id="1.10.150.650">
    <property type="match status" value="1"/>
</dbReference>
<organism evidence="2 3">
    <name type="scientific">Thermostichus vulcanus str. 'Rupite'</name>
    <dbReference type="NCBI Taxonomy" id="2813851"/>
    <lineage>
        <taxon>Bacteria</taxon>
        <taxon>Bacillati</taxon>
        <taxon>Cyanobacteriota</taxon>
        <taxon>Cyanophyceae</taxon>
        <taxon>Thermostichales</taxon>
        <taxon>Thermostichaceae</taxon>
        <taxon>Thermostichus</taxon>
    </lineage>
</organism>
<dbReference type="SMART" id="SM00481">
    <property type="entry name" value="POLIIIAc"/>
    <property type="match status" value="1"/>
</dbReference>
<accession>A0ABT0CCJ6</accession>
<dbReference type="Proteomes" id="UP000830835">
    <property type="component" value="Unassembled WGS sequence"/>
</dbReference>
<evidence type="ECO:0000259" key="1">
    <source>
        <dbReference type="SMART" id="SM00481"/>
    </source>
</evidence>
<evidence type="ECO:0000313" key="3">
    <source>
        <dbReference type="Proteomes" id="UP000830835"/>
    </source>
</evidence>
<dbReference type="RefSeq" id="WP_244350939.1">
    <property type="nucleotide sequence ID" value="NZ_JAFIRA010000030.1"/>
</dbReference>
<sequence length="269" mass="29256">MLELHCHTTCSDGSLSPSQLVEAAARAGVKALAISDHDTLAGWDEAVEAGSRWAVEIVPAVELSTVWQGRSLHLLGFYPRREQLTPPLEKRRQGRIRRAEAMVQRLTELGYPIPMPNTPIAPGRPHLAQALVRAGHVRNACEAFERFLGDDGPAFVPYEKFSALEGIQLLRSCGAVPVWAHPGLFRGDPLENTFAALLGAGLMGLEVYHPDHSVRQKRQLLKLAQKHNLVVTGGSDYHGPNPAGFHLNMMGLSLDLLDALKAAHAQVSA</sequence>
<evidence type="ECO:0000313" key="2">
    <source>
        <dbReference type="EMBL" id="MCJ2543513.1"/>
    </source>
</evidence>
<dbReference type="InterPro" id="IPR052018">
    <property type="entry name" value="PHP_domain"/>
</dbReference>
<dbReference type="Pfam" id="PF02811">
    <property type="entry name" value="PHP"/>
    <property type="match status" value="1"/>
</dbReference>
<proteinExistence type="predicted"/>
<dbReference type="SUPFAM" id="SSF89550">
    <property type="entry name" value="PHP domain-like"/>
    <property type="match status" value="1"/>
</dbReference>
<feature type="domain" description="Polymerase/histidinol phosphatase N-terminal" evidence="1">
    <location>
        <begin position="2"/>
        <end position="67"/>
    </location>
</feature>
<dbReference type="PANTHER" id="PTHR42924">
    <property type="entry name" value="EXONUCLEASE"/>
    <property type="match status" value="1"/>
</dbReference>
<dbReference type="EMBL" id="JAFIRA010000030">
    <property type="protein sequence ID" value="MCJ2543513.1"/>
    <property type="molecule type" value="Genomic_DNA"/>
</dbReference>
<protein>
    <submittedName>
        <fullName evidence="2">PHP domain-containing protein</fullName>
    </submittedName>
</protein>
<dbReference type="InterPro" id="IPR003141">
    <property type="entry name" value="Pol/His_phosphatase_N"/>
</dbReference>
<comment type="caution">
    <text evidence="2">The sequence shown here is derived from an EMBL/GenBank/DDBJ whole genome shotgun (WGS) entry which is preliminary data.</text>
</comment>
<dbReference type="CDD" id="cd07438">
    <property type="entry name" value="PHP_HisPPase_AMP"/>
    <property type="match status" value="1"/>
</dbReference>
<gene>
    <name evidence="2" type="ORF">JX360_11425</name>
</gene>
<name>A0ABT0CCJ6_THEVL</name>